<name>G8Y2Y5_PICSO</name>
<organism evidence="1 2">
    <name type="scientific">Pichia sorbitophila (strain ATCC MYA-4447 / BCRC 22081 / CBS 7064 / NBRC 10061 / NRRL Y-12695)</name>
    <name type="common">Hybrid yeast</name>
    <dbReference type="NCBI Taxonomy" id="559304"/>
    <lineage>
        <taxon>Eukaryota</taxon>
        <taxon>Fungi</taxon>
        <taxon>Dikarya</taxon>
        <taxon>Ascomycota</taxon>
        <taxon>Saccharomycotina</taxon>
        <taxon>Pichiomycetes</taxon>
        <taxon>Debaryomycetaceae</taxon>
        <taxon>Millerozyma</taxon>
    </lineage>
</organism>
<dbReference type="EMBL" id="FO082047">
    <property type="protein sequence ID" value="CCE86146.1"/>
    <property type="molecule type" value="Genomic_DNA"/>
</dbReference>
<dbReference type="OrthoDB" id="3980807at2759"/>
<keyword evidence="2" id="KW-1185">Reference proteome</keyword>
<dbReference type="HOGENOM" id="CLU_631880_0_0_1"/>
<dbReference type="InterPro" id="IPR038499">
    <property type="entry name" value="BRO1_sf"/>
</dbReference>
<reference evidence="1 2" key="1">
    <citation type="journal article" date="2012" name="G3 (Bethesda)">
        <title>Pichia sorbitophila, an interspecies yeast hybrid reveals early steps of genome resolution following polyploidization.</title>
        <authorList>
            <person name="Leh Louis V."/>
            <person name="Despons L."/>
            <person name="Friedrich A."/>
            <person name="Martin T."/>
            <person name="Durrens P."/>
            <person name="Casaregola S."/>
            <person name="Neuveglise C."/>
            <person name="Fairhead C."/>
            <person name="Marck C."/>
            <person name="Cruz J.A."/>
            <person name="Straub M.L."/>
            <person name="Kugler V."/>
            <person name="Sacerdot C."/>
            <person name="Uzunov Z."/>
            <person name="Thierry A."/>
            <person name="Weiss S."/>
            <person name="Bleykasten C."/>
            <person name="De Montigny J."/>
            <person name="Jacques N."/>
            <person name="Jung P."/>
            <person name="Lemaire M."/>
            <person name="Mallet S."/>
            <person name="Morel G."/>
            <person name="Richard G.F."/>
            <person name="Sarkar A."/>
            <person name="Savel G."/>
            <person name="Schacherer J."/>
            <person name="Seret M.L."/>
            <person name="Talla E."/>
            <person name="Samson G."/>
            <person name="Jubin C."/>
            <person name="Poulain J."/>
            <person name="Vacherie B."/>
            <person name="Barbe V."/>
            <person name="Pelletier E."/>
            <person name="Sherman D.J."/>
            <person name="Westhof E."/>
            <person name="Weissenbach J."/>
            <person name="Baret P.V."/>
            <person name="Wincker P."/>
            <person name="Gaillardin C."/>
            <person name="Dujon B."/>
            <person name="Souciet J.L."/>
        </authorList>
    </citation>
    <scope>NUCLEOTIDE SEQUENCE [LARGE SCALE GENOMIC DNA]</scope>
    <source>
        <strain evidence="2">ATCC MYA-4447 / BCRC 22081 / CBS 7064 / NBRC 10061 / NRRL Y-12695</strain>
    </source>
</reference>
<dbReference type="Pfam" id="PF17306">
    <property type="entry name" value="DUF5355"/>
    <property type="match status" value="1"/>
</dbReference>
<dbReference type="Gene3D" id="1.25.40.280">
    <property type="entry name" value="alix/aip1 like domains"/>
    <property type="match status" value="1"/>
</dbReference>
<dbReference type="AlphaFoldDB" id="G8Y2Y5"/>
<sequence>MLVLPDTPILPLPVETRDQTYSEIAIKRQELVVSKESKNELIKFALKLEEYLEELIKFAIEQSNAKDLAEVVAHASSVTIFNLKKIPWSNVVSPSEGKLSIRKVHSSYSWSLLNEILTAIISISTVYLKLGALTINNAIEGDPAALSNEEINEIWKQIINRYKSSIAFSMFGSHITKNSDCENNNFHPSIFSLLQKFGDLNIQMSILIKSSWINRYDFSKEESFKTENNGTLSRVAIFITDELKVCEGVIQSLSNEKKKLVLNFKNWTEYLGIFGKYVAAYAGMFLAIENYQQKRLGHAIGLIEYSLVCLQSKGYDSAAGNKKLVSRLKGKVSAMKNENFIKDIQSVSTLKINNSAFTDASGVLLEDLCILFDQLVLLHLKFKKQNNNIYFDNVVGWQNIKEDSKWPIGSRVPMAGIQAFEPKALMSNSIENHLAATSANSERGAYY</sequence>
<accession>G8Y2Y5</accession>
<dbReference type="eggNOG" id="ENOG502SW24">
    <property type="taxonomic scope" value="Eukaryota"/>
</dbReference>
<dbReference type="OMA" id="WSEEIRF"/>
<protein>
    <submittedName>
        <fullName evidence="1">Piso0_005796 protein</fullName>
    </submittedName>
</protein>
<evidence type="ECO:0000313" key="1">
    <source>
        <dbReference type="EMBL" id="CCE86146.1"/>
    </source>
</evidence>
<dbReference type="InterPro" id="IPR035278">
    <property type="entry name" value="DUF5355"/>
</dbReference>
<evidence type="ECO:0000313" key="2">
    <source>
        <dbReference type="Proteomes" id="UP000005222"/>
    </source>
</evidence>
<gene>
    <name evidence="1" type="primary">Piso0_005796</name>
    <name evidence="1" type="ORF">GNLVRS01_PISO0M22540g</name>
</gene>
<proteinExistence type="predicted"/>
<dbReference type="InParanoid" id="G8Y2Y5"/>
<dbReference type="Proteomes" id="UP000005222">
    <property type="component" value="Chromosome M"/>
</dbReference>